<dbReference type="RefSeq" id="WP_241042704.1">
    <property type="nucleotide sequence ID" value="NZ_BAAAJF010000031.1"/>
</dbReference>
<evidence type="ECO:0000256" key="1">
    <source>
        <dbReference type="SAM" id="MobiDB-lite"/>
    </source>
</evidence>
<feature type="compositionally biased region" description="Basic residues" evidence="1">
    <location>
        <begin position="91"/>
        <end position="102"/>
    </location>
</feature>
<feature type="domain" description="Peptidase S33 tripeptidyl aminopeptidase-like C-terminal" evidence="2">
    <location>
        <begin position="33"/>
        <end position="73"/>
    </location>
</feature>
<comment type="caution">
    <text evidence="3">The sequence shown here is derived from an EMBL/GenBank/DDBJ whole genome shotgun (WGS) entry which is preliminary data.</text>
</comment>
<evidence type="ECO:0000313" key="4">
    <source>
        <dbReference type="Proteomes" id="UP001299970"/>
    </source>
</evidence>
<dbReference type="GO" id="GO:0016787">
    <property type="term" value="F:hydrolase activity"/>
    <property type="evidence" value="ECO:0007669"/>
    <property type="project" value="UniProtKB-KW"/>
</dbReference>
<gene>
    <name evidence="3" type="ORF">MMF94_39975</name>
</gene>
<dbReference type="InterPro" id="IPR013595">
    <property type="entry name" value="Pept_S33_TAP-like_C"/>
</dbReference>
<feature type="region of interest" description="Disordered" evidence="1">
    <location>
        <begin position="68"/>
        <end position="109"/>
    </location>
</feature>
<dbReference type="EMBL" id="JAKXMK010000051">
    <property type="protein sequence ID" value="MCH6171899.1"/>
    <property type="molecule type" value="Genomic_DNA"/>
</dbReference>
<protein>
    <submittedName>
        <fullName evidence="3">Alpha/beta hydrolase</fullName>
    </submittedName>
</protein>
<dbReference type="Proteomes" id="UP001299970">
    <property type="component" value="Unassembled WGS sequence"/>
</dbReference>
<evidence type="ECO:0000313" key="3">
    <source>
        <dbReference type="EMBL" id="MCH6171899.1"/>
    </source>
</evidence>
<accession>A0ABS9TTL4</accession>
<keyword evidence="4" id="KW-1185">Reference proteome</keyword>
<proteinExistence type="predicted"/>
<dbReference type="Pfam" id="PF08386">
    <property type="entry name" value="Abhydrolase_4"/>
    <property type="match status" value="1"/>
</dbReference>
<evidence type="ECO:0000259" key="2">
    <source>
        <dbReference type="Pfam" id="PF08386"/>
    </source>
</evidence>
<name>A0ABS9TTL4_9PSEU</name>
<keyword evidence="3" id="KW-0378">Hydrolase</keyword>
<sequence length="109" mass="11928">MLIDTAVVLPGHWQVYVVNEVRDRIDSLDAATAGLTAEGAQHSVALFGQSECIDRIVADYLTDLQTPPDGARCTLQPPAPNRARQREARRGTRHLRVPRRHTVSCSGTG</sequence>
<reference evidence="3 4" key="1">
    <citation type="submission" date="2022-03" db="EMBL/GenBank/DDBJ databases">
        <title>Pseudonocardia alaer sp. nov., a novel actinomycete isolated from reed forest soil.</title>
        <authorList>
            <person name="Wang L."/>
        </authorList>
    </citation>
    <scope>NUCLEOTIDE SEQUENCE [LARGE SCALE GENOMIC DNA]</scope>
    <source>
        <strain evidence="3 4">Y-16303</strain>
    </source>
</reference>
<organism evidence="3 4">
    <name type="scientific">Pseudonocardia alaniniphila</name>
    <dbReference type="NCBI Taxonomy" id="75291"/>
    <lineage>
        <taxon>Bacteria</taxon>
        <taxon>Bacillati</taxon>
        <taxon>Actinomycetota</taxon>
        <taxon>Actinomycetes</taxon>
        <taxon>Pseudonocardiales</taxon>
        <taxon>Pseudonocardiaceae</taxon>
        <taxon>Pseudonocardia</taxon>
    </lineage>
</organism>